<dbReference type="GO" id="GO:0004784">
    <property type="term" value="F:superoxide dismutase activity"/>
    <property type="evidence" value="ECO:0007669"/>
    <property type="project" value="UniProtKB-EC"/>
</dbReference>
<reference evidence="15 18" key="2">
    <citation type="journal article" date="2020" name="Appl. Microbiol. Biotechnol.">
        <title>Targeted gene deletion in Brettanomyces bruxellensis with an expression-free CRISPR-Cas9 system.</title>
        <authorList>
            <person name="Varela C."/>
            <person name="Bartel C."/>
            <person name="Onetto C."/>
            <person name="Borneman A."/>
        </authorList>
    </citation>
    <scope>NUCLEOTIDE SEQUENCE [LARGE SCALE GENOMIC DNA]</scope>
    <source>
        <strain evidence="15 18">AWRI1613</strain>
    </source>
</reference>
<accession>A0A7D9CVQ5</accession>
<keyword evidence="10" id="KW-0560">Oxidoreductase</keyword>
<protein>
    <recommendedName>
        <fullName evidence="5">superoxide dismutase</fullName>
        <ecNumber evidence="5">1.15.1.1</ecNumber>
    </recommendedName>
</protein>
<evidence type="ECO:0000256" key="2">
    <source>
        <dbReference type="ARBA" id="ARBA00004191"/>
    </source>
</evidence>
<evidence type="ECO:0000256" key="8">
    <source>
        <dbReference type="ARBA" id="ARBA00022622"/>
    </source>
</evidence>
<keyword evidence="11" id="KW-0186">Copper</keyword>
<sequence>MVFIQSYKYSIGALILLKGITTLADPAPVIEDNPENVRYKADIDTGDVHGIVEVYTAKNGTAKVKVDITGLPEEGGPFFYHIHNNKIPDGGDCEAAGTHFNPYNSEFETCGEQDDAYCQVGDLSGKHGFINTTCFQLKYYDPYLSLNPDDTSFIGDRSVVVHYNDMSKMACGNFRKAKKRFWKKEYEEEESDYLDITGNNETTQILSSSTLIPTYSAGPSNFTSGNQTNGTAYNDDGTPEVSSTYCDSAFKDIASGLIGTLISLLFSIF</sequence>
<evidence type="ECO:0000256" key="10">
    <source>
        <dbReference type="ARBA" id="ARBA00023002"/>
    </source>
</evidence>
<dbReference type="GO" id="GO:0098552">
    <property type="term" value="C:side of membrane"/>
    <property type="evidence" value="ECO:0007669"/>
    <property type="project" value="UniProtKB-KW"/>
</dbReference>
<evidence type="ECO:0000256" key="1">
    <source>
        <dbReference type="ARBA" id="ARBA00001935"/>
    </source>
</evidence>
<reference evidence="16 17" key="1">
    <citation type="submission" date="2019-07" db="EMBL/GenBank/DDBJ databases">
        <authorList>
            <person name="Friedrich A."/>
            <person name="Schacherer J."/>
        </authorList>
    </citation>
    <scope>NUCLEOTIDE SEQUENCE [LARGE SCALE GENOMIC DNA]</scope>
</reference>
<dbReference type="InterPro" id="IPR036423">
    <property type="entry name" value="SOD-like_Cu/Zn_dom_sf"/>
</dbReference>
<comment type="cofactor">
    <cofactor evidence="1">
        <name>Cu cation</name>
        <dbReference type="ChEBI" id="CHEBI:23378"/>
    </cofactor>
</comment>
<evidence type="ECO:0000313" key="17">
    <source>
        <dbReference type="Proteomes" id="UP000478008"/>
    </source>
</evidence>
<keyword evidence="8" id="KW-0325">Glycoprotein</keyword>
<evidence type="ECO:0000256" key="7">
    <source>
        <dbReference type="ARBA" id="ARBA00022525"/>
    </source>
</evidence>
<keyword evidence="8" id="KW-0449">Lipoprotein</keyword>
<keyword evidence="8" id="KW-0472">Membrane</keyword>
<dbReference type="EMBL" id="JABCYN010000003">
    <property type="protein sequence ID" value="KAF6016164.1"/>
    <property type="molecule type" value="Genomic_DNA"/>
</dbReference>
<organism evidence="16 17">
    <name type="scientific">Dekkera bruxellensis</name>
    <name type="common">Brettanomyces custersii</name>
    <dbReference type="NCBI Taxonomy" id="5007"/>
    <lineage>
        <taxon>Eukaryota</taxon>
        <taxon>Fungi</taxon>
        <taxon>Dikarya</taxon>
        <taxon>Ascomycota</taxon>
        <taxon>Saccharomycotina</taxon>
        <taxon>Pichiomycetes</taxon>
        <taxon>Pichiales</taxon>
        <taxon>Pichiaceae</taxon>
        <taxon>Brettanomyces</taxon>
    </lineage>
</organism>
<feature type="domain" description="Superoxide dismutase copper/zinc binding" evidence="14">
    <location>
        <begin position="48"/>
        <end position="165"/>
    </location>
</feature>
<dbReference type="Proteomes" id="UP000478008">
    <property type="component" value="Unassembled WGS sequence"/>
</dbReference>
<dbReference type="AlphaFoldDB" id="A0A7D9CVQ5"/>
<dbReference type="EMBL" id="CABFWN010000001">
    <property type="protein sequence ID" value="VUG16755.1"/>
    <property type="molecule type" value="Genomic_DNA"/>
</dbReference>
<keyword evidence="6" id="KW-0134">Cell wall</keyword>
<evidence type="ECO:0000256" key="5">
    <source>
        <dbReference type="ARBA" id="ARBA00012682"/>
    </source>
</evidence>
<dbReference type="InterPro" id="IPR001424">
    <property type="entry name" value="SOD_Cu_Zn_dom"/>
</dbReference>
<evidence type="ECO:0000256" key="11">
    <source>
        <dbReference type="ARBA" id="ARBA00023008"/>
    </source>
</evidence>
<keyword evidence="8" id="KW-0336">GPI-anchor</keyword>
<proteinExistence type="inferred from homology"/>
<evidence type="ECO:0000313" key="16">
    <source>
        <dbReference type="EMBL" id="VUG16755.1"/>
    </source>
</evidence>
<keyword evidence="9" id="KW-0049">Antioxidant</keyword>
<gene>
    <name evidence="16" type="ORF">DEBR0S1_24828G</name>
    <name evidence="15" type="ORF">HII12_000205</name>
</gene>
<evidence type="ECO:0000313" key="15">
    <source>
        <dbReference type="EMBL" id="KAF6016164.1"/>
    </source>
</evidence>
<keyword evidence="17" id="KW-1185">Reference proteome</keyword>
<evidence type="ECO:0000256" key="9">
    <source>
        <dbReference type="ARBA" id="ARBA00022862"/>
    </source>
</evidence>
<evidence type="ECO:0000256" key="12">
    <source>
        <dbReference type="ARBA" id="ARBA00023026"/>
    </source>
</evidence>
<keyword evidence="12" id="KW-0843">Virulence</keyword>
<dbReference type="GO" id="GO:0005507">
    <property type="term" value="F:copper ion binding"/>
    <property type="evidence" value="ECO:0007669"/>
    <property type="project" value="InterPro"/>
</dbReference>
<dbReference type="SUPFAM" id="SSF49329">
    <property type="entry name" value="Cu,Zn superoxide dismutase-like"/>
    <property type="match status" value="1"/>
</dbReference>
<name>A0A7D9CVQ5_DEKBR</name>
<dbReference type="Pfam" id="PF00080">
    <property type="entry name" value="Sod_Cu"/>
    <property type="match status" value="1"/>
</dbReference>
<dbReference type="InterPro" id="IPR024134">
    <property type="entry name" value="SOD_Cu/Zn_/chaperone"/>
</dbReference>
<evidence type="ECO:0000256" key="13">
    <source>
        <dbReference type="ARBA" id="ARBA00049204"/>
    </source>
</evidence>
<comment type="subcellular location">
    <subcellularLocation>
        <location evidence="3">Membrane</location>
        <topology evidence="3">Lipid-anchor</topology>
        <topology evidence="3">GPI-anchor</topology>
    </subcellularLocation>
    <subcellularLocation>
        <location evidence="2">Secreted</location>
        <location evidence="2">Cell wall</location>
    </subcellularLocation>
</comment>
<comment type="catalytic activity">
    <reaction evidence="13">
        <text>2 superoxide + 2 H(+) = H2O2 + O2</text>
        <dbReference type="Rhea" id="RHEA:20696"/>
        <dbReference type="ChEBI" id="CHEBI:15378"/>
        <dbReference type="ChEBI" id="CHEBI:15379"/>
        <dbReference type="ChEBI" id="CHEBI:16240"/>
        <dbReference type="ChEBI" id="CHEBI:18421"/>
        <dbReference type="EC" id="1.15.1.1"/>
    </reaction>
</comment>
<dbReference type="Proteomes" id="UP000568158">
    <property type="component" value="Unassembled WGS sequence"/>
</dbReference>
<dbReference type="Gene3D" id="2.60.40.200">
    <property type="entry name" value="Superoxide dismutase, copper/zinc binding domain"/>
    <property type="match status" value="1"/>
</dbReference>
<dbReference type="OMA" id="WINTTCF"/>
<evidence type="ECO:0000256" key="6">
    <source>
        <dbReference type="ARBA" id="ARBA00022512"/>
    </source>
</evidence>
<comment type="similarity">
    <text evidence="4">Belongs to the Cu-Zn superoxide dismutase family.</text>
</comment>
<keyword evidence="7" id="KW-0964">Secreted</keyword>
<evidence type="ECO:0000256" key="3">
    <source>
        <dbReference type="ARBA" id="ARBA00004589"/>
    </source>
</evidence>
<dbReference type="GO" id="GO:0005576">
    <property type="term" value="C:extracellular region"/>
    <property type="evidence" value="ECO:0007669"/>
    <property type="project" value="UniProtKB-ARBA"/>
</dbReference>
<dbReference type="EC" id="1.15.1.1" evidence="5"/>
<dbReference type="PANTHER" id="PTHR10003">
    <property type="entry name" value="SUPEROXIDE DISMUTASE CU-ZN -RELATED"/>
    <property type="match status" value="1"/>
</dbReference>
<evidence type="ECO:0000313" key="18">
    <source>
        <dbReference type="Proteomes" id="UP000568158"/>
    </source>
</evidence>
<evidence type="ECO:0000256" key="4">
    <source>
        <dbReference type="ARBA" id="ARBA00010457"/>
    </source>
</evidence>
<dbReference type="FunFam" id="2.60.40.200:FF:000007">
    <property type="entry name" value="Cell surface Cu-only superoxide dismutase 5"/>
    <property type="match status" value="1"/>
</dbReference>
<evidence type="ECO:0000259" key="14">
    <source>
        <dbReference type="Pfam" id="PF00080"/>
    </source>
</evidence>